<dbReference type="InterPro" id="IPR004175">
    <property type="entry name" value="RNA_CPDase"/>
</dbReference>
<dbReference type="GO" id="GO:0008664">
    <property type="term" value="F:RNA 2',3'-cyclic 3'-phosphodiesterase activity"/>
    <property type="evidence" value="ECO:0007669"/>
    <property type="project" value="UniProtKB-EC"/>
</dbReference>
<dbReference type="Gene3D" id="3.90.1140.10">
    <property type="entry name" value="Cyclic phosphodiesterase"/>
    <property type="match status" value="1"/>
</dbReference>
<dbReference type="RefSeq" id="WP_101175657.1">
    <property type="nucleotide sequence ID" value="NZ_PISE01000008.1"/>
</dbReference>
<comment type="function">
    <text evidence="2">Hydrolyzes RNA 2',3'-cyclic phosphodiester to an RNA 2'-phosphomonoester.</text>
</comment>
<evidence type="ECO:0000313" key="3">
    <source>
        <dbReference type="EMBL" id="PKG24944.1"/>
    </source>
</evidence>
<dbReference type="PANTHER" id="PTHR35561:SF1">
    <property type="entry name" value="RNA 2',3'-CYCLIC PHOSPHODIESTERASE"/>
    <property type="match status" value="1"/>
</dbReference>
<dbReference type="EC" id="3.1.4.58" evidence="2"/>
<dbReference type="GO" id="GO:0004113">
    <property type="term" value="F:2',3'-cyclic-nucleotide 3'-phosphodiesterase activity"/>
    <property type="evidence" value="ECO:0007669"/>
    <property type="project" value="InterPro"/>
</dbReference>
<feature type="active site" description="Proton donor" evidence="2">
    <location>
        <position position="44"/>
    </location>
</feature>
<dbReference type="SUPFAM" id="SSF55144">
    <property type="entry name" value="LigT-like"/>
    <property type="match status" value="1"/>
</dbReference>
<name>A0A2N0Z640_9BACI</name>
<feature type="short sequence motif" description="HXTX 2" evidence="2">
    <location>
        <begin position="130"/>
        <end position="133"/>
    </location>
</feature>
<comment type="similarity">
    <text evidence="2">Belongs to the 2H phosphoesterase superfamily. ThpR family.</text>
</comment>
<protein>
    <recommendedName>
        <fullName evidence="2">RNA 2',3'-cyclic phosphodiesterase</fullName>
        <shortName evidence="2">RNA 2',3'-CPDase</shortName>
        <ecNumber evidence="2">3.1.4.58</ecNumber>
    </recommendedName>
</protein>
<evidence type="ECO:0000256" key="2">
    <source>
        <dbReference type="HAMAP-Rule" id="MF_01940"/>
    </source>
</evidence>
<gene>
    <name evidence="3" type="ORF">CWS01_03455</name>
</gene>
<dbReference type="EMBL" id="PISE01000008">
    <property type="protein sequence ID" value="PKG24944.1"/>
    <property type="molecule type" value="Genomic_DNA"/>
</dbReference>
<dbReference type="Pfam" id="PF13563">
    <property type="entry name" value="2_5_RNA_ligase2"/>
    <property type="match status" value="1"/>
</dbReference>
<dbReference type="InterPro" id="IPR009097">
    <property type="entry name" value="Cyclic_Pdiesterase"/>
</dbReference>
<accession>A0A2N0Z640</accession>
<dbReference type="NCBIfam" id="TIGR02258">
    <property type="entry name" value="2_5_ligase"/>
    <property type="match status" value="1"/>
</dbReference>
<dbReference type="PANTHER" id="PTHR35561">
    <property type="entry name" value="RNA 2',3'-CYCLIC PHOSPHODIESTERASE"/>
    <property type="match status" value="1"/>
</dbReference>
<feature type="active site" description="Proton acceptor" evidence="2">
    <location>
        <position position="130"/>
    </location>
</feature>
<dbReference type="HAMAP" id="MF_01940">
    <property type="entry name" value="RNA_CPDase"/>
    <property type="match status" value="1"/>
</dbReference>
<sequence length="186" mass="21603">MSIEPHYFVAISLPDQVKEHIAAAKQALKHPFPFQKWVHPEDYHLTLAFLGSSSADQLQLLAEQLDKKICESDAFSLQIDRLGIFGNVAKPKIFWLGVKEEKKLTSLQNKVYDECKKVNFKLETRPFHPHITLARKWKESTFPIEALQQKNPFVHKDLSFSVQSIEIFQTQVNKEPKYEKIHTSLF</sequence>
<organism evidence="3 4">
    <name type="scientific">Niallia nealsonii</name>
    <dbReference type="NCBI Taxonomy" id="115979"/>
    <lineage>
        <taxon>Bacteria</taxon>
        <taxon>Bacillati</taxon>
        <taxon>Bacillota</taxon>
        <taxon>Bacilli</taxon>
        <taxon>Bacillales</taxon>
        <taxon>Bacillaceae</taxon>
        <taxon>Niallia</taxon>
    </lineage>
</organism>
<reference evidence="3 4" key="1">
    <citation type="journal article" date="2003" name="Int. J. Syst. Evol. Microbiol.">
        <title>Bacillus nealsonii sp. nov., isolated from a spacecraft-assembly facility, whose spores are gamma-radiation resistant.</title>
        <authorList>
            <person name="Venkateswaran K."/>
            <person name="Kempf M."/>
            <person name="Chen F."/>
            <person name="Satomi M."/>
            <person name="Nicholson W."/>
            <person name="Kern R."/>
        </authorList>
    </citation>
    <scope>NUCLEOTIDE SEQUENCE [LARGE SCALE GENOMIC DNA]</scope>
    <source>
        <strain evidence="3 4">FO-92</strain>
    </source>
</reference>
<evidence type="ECO:0000313" key="4">
    <source>
        <dbReference type="Proteomes" id="UP000233375"/>
    </source>
</evidence>
<dbReference type="OrthoDB" id="9789350at2"/>
<dbReference type="Proteomes" id="UP000233375">
    <property type="component" value="Unassembled WGS sequence"/>
</dbReference>
<dbReference type="AlphaFoldDB" id="A0A2N0Z640"/>
<comment type="caution">
    <text evidence="3">The sequence shown here is derived from an EMBL/GenBank/DDBJ whole genome shotgun (WGS) entry which is preliminary data.</text>
</comment>
<proteinExistence type="inferred from homology"/>
<keyword evidence="4" id="KW-1185">Reference proteome</keyword>
<keyword evidence="1 2" id="KW-0378">Hydrolase</keyword>
<comment type="catalytic activity">
    <reaction evidence="2">
        <text>a 3'-end 2',3'-cyclophospho-ribonucleotide-RNA + H2O = a 3'-end 2'-phospho-ribonucleotide-RNA + H(+)</text>
        <dbReference type="Rhea" id="RHEA:11828"/>
        <dbReference type="Rhea" id="RHEA-COMP:10464"/>
        <dbReference type="Rhea" id="RHEA-COMP:17353"/>
        <dbReference type="ChEBI" id="CHEBI:15377"/>
        <dbReference type="ChEBI" id="CHEBI:15378"/>
        <dbReference type="ChEBI" id="CHEBI:83064"/>
        <dbReference type="ChEBI" id="CHEBI:173113"/>
        <dbReference type="EC" id="3.1.4.58"/>
    </reaction>
</comment>
<feature type="short sequence motif" description="HXTX 1" evidence="2">
    <location>
        <begin position="44"/>
        <end position="47"/>
    </location>
</feature>
<evidence type="ECO:0000256" key="1">
    <source>
        <dbReference type="ARBA" id="ARBA00022801"/>
    </source>
</evidence>